<evidence type="ECO:0000256" key="4">
    <source>
        <dbReference type="ARBA" id="ARBA00022679"/>
    </source>
</evidence>
<dbReference type="InterPro" id="IPR004045">
    <property type="entry name" value="Glutathione_S-Trfase_N"/>
</dbReference>
<dbReference type="EC" id="2.5.1.18" evidence="3"/>
<dbReference type="EMBL" id="JYDV01000091">
    <property type="protein sequence ID" value="KRZ35382.1"/>
    <property type="molecule type" value="Genomic_DNA"/>
</dbReference>
<sequence length="335" mass="39580">MTSKSVRTNMPGPTRFTIKYCSSSNFIDQIRLLFRDQQVPYYEQLINFHNVNGTVFTARPLRFPCVLDGEQRIQEIGAIMRHLGRQFNLYGNAEEMSFVDEVFDSICDLQEKYKRYIIDDHSEQSVTFFMNTILPEELRVFDVLLHDRTYFLNERCYHKAPHRMSSPSRYSVVYGASTCFIEQIHMLLRDQQVPYNTRIVNSRNSNGMYLSRVQYKYLPCIFIGTKTICQCGAIMRHLARQFDLYGTSEDMSYVDEERSRNFFLQNILPLELGTFEALLMGKSYFLNEKISFVDYTMFEMLRLLLALSQNYLQMYPALSNFYMNMWNRPNISAIL</sequence>
<feature type="domain" description="GST N-terminal" evidence="6">
    <location>
        <begin position="14"/>
        <end position="91"/>
    </location>
</feature>
<comment type="similarity">
    <text evidence="1">Belongs to the GST superfamily. Pi family.</text>
</comment>
<dbReference type="PANTHER" id="PTHR11571">
    <property type="entry name" value="GLUTATHIONE S-TRANSFERASE"/>
    <property type="match status" value="1"/>
</dbReference>
<evidence type="ECO:0000256" key="5">
    <source>
        <dbReference type="ARBA" id="ARBA00032759"/>
    </source>
</evidence>
<evidence type="ECO:0000313" key="9">
    <source>
        <dbReference type="Proteomes" id="UP000054826"/>
    </source>
</evidence>
<proteinExistence type="inferred from homology"/>
<evidence type="ECO:0000256" key="1">
    <source>
        <dbReference type="ARBA" id="ARBA00007297"/>
    </source>
</evidence>
<accession>A0A0V1JK81</accession>
<dbReference type="Gene3D" id="3.40.30.10">
    <property type="entry name" value="Glutaredoxin"/>
    <property type="match status" value="1"/>
</dbReference>
<dbReference type="InterPro" id="IPR010987">
    <property type="entry name" value="Glutathione-S-Trfase_C-like"/>
</dbReference>
<gene>
    <name evidence="8" type="ORF">T4C_11899</name>
</gene>
<dbReference type="InterPro" id="IPR050213">
    <property type="entry name" value="GST_superfamily"/>
</dbReference>
<name>A0A0V1JK81_TRIPS</name>
<reference evidence="8 9" key="1">
    <citation type="submission" date="2015-01" db="EMBL/GenBank/DDBJ databases">
        <title>Evolution of Trichinella species and genotypes.</title>
        <authorList>
            <person name="Korhonen P.K."/>
            <person name="Edoardo P."/>
            <person name="Giuseppe L.R."/>
            <person name="Gasser R.B."/>
        </authorList>
    </citation>
    <scope>NUCLEOTIDE SEQUENCE [LARGE SCALE GENOMIC DNA]</scope>
    <source>
        <strain evidence="8">ISS176</strain>
    </source>
</reference>
<comment type="caution">
    <text evidence="8">The sequence shown here is derived from an EMBL/GenBank/DDBJ whole genome shotgun (WGS) entry which is preliminary data.</text>
</comment>
<evidence type="ECO:0000313" key="8">
    <source>
        <dbReference type="EMBL" id="KRZ35382.1"/>
    </source>
</evidence>
<dbReference type="InterPro" id="IPR036282">
    <property type="entry name" value="Glutathione-S-Trfase_C_sf"/>
</dbReference>
<evidence type="ECO:0000259" key="7">
    <source>
        <dbReference type="PROSITE" id="PS50405"/>
    </source>
</evidence>
<dbReference type="SUPFAM" id="SSF47616">
    <property type="entry name" value="GST C-terminal domain-like"/>
    <property type="match status" value="1"/>
</dbReference>
<feature type="domain" description="GST N-terminal" evidence="6">
    <location>
        <begin position="168"/>
        <end position="246"/>
    </location>
</feature>
<dbReference type="Gene3D" id="1.20.1050.130">
    <property type="match status" value="1"/>
</dbReference>
<keyword evidence="4 8" id="KW-0808">Transferase</keyword>
<dbReference type="GO" id="GO:0005829">
    <property type="term" value="C:cytosol"/>
    <property type="evidence" value="ECO:0007669"/>
    <property type="project" value="TreeGrafter"/>
</dbReference>
<feature type="non-terminal residue" evidence="8">
    <location>
        <position position="335"/>
    </location>
</feature>
<evidence type="ECO:0000256" key="2">
    <source>
        <dbReference type="ARBA" id="ARBA00011738"/>
    </source>
</evidence>
<dbReference type="FunFam" id="1.20.1050.10:FF:000020">
    <property type="entry name" value="Glutathione S-transferase P 1"/>
    <property type="match status" value="1"/>
</dbReference>
<dbReference type="EMBL" id="JYDV01000091">
    <property type="protein sequence ID" value="KRZ35383.1"/>
    <property type="molecule type" value="Genomic_DNA"/>
</dbReference>
<dbReference type="Proteomes" id="UP000054826">
    <property type="component" value="Unassembled WGS sequence"/>
</dbReference>
<protein>
    <recommendedName>
        <fullName evidence="3">glutathione transferase</fullName>
        <ecNumber evidence="3">2.5.1.18</ecNumber>
    </recommendedName>
    <alternativeName>
        <fullName evidence="5">GST class-pi</fullName>
    </alternativeName>
</protein>
<dbReference type="GO" id="GO:0004364">
    <property type="term" value="F:glutathione transferase activity"/>
    <property type="evidence" value="ECO:0007669"/>
    <property type="project" value="UniProtKB-EC"/>
</dbReference>
<dbReference type="AlphaFoldDB" id="A0A0V1JK81"/>
<dbReference type="GO" id="GO:0006749">
    <property type="term" value="P:glutathione metabolic process"/>
    <property type="evidence" value="ECO:0007669"/>
    <property type="project" value="TreeGrafter"/>
</dbReference>
<comment type="subunit">
    <text evidence="2">Homodimer.</text>
</comment>
<dbReference type="PANTHER" id="PTHR11571:SF141">
    <property type="entry name" value="GLUTATHIONE S-TRANSFERASE"/>
    <property type="match status" value="1"/>
</dbReference>
<dbReference type="Gene3D" id="1.20.1050.10">
    <property type="match status" value="1"/>
</dbReference>
<organism evidence="8 9">
    <name type="scientific">Trichinella pseudospiralis</name>
    <name type="common">Parasitic roundworm</name>
    <dbReference type="NCBI Taxonomy" id="6337"/>
    <lineage>
        <taxon>Eukaryota</taxon>
        <taxon>Metazoa</taxon>
        <taxon>Ecdysozoa</taxon>
        <taxon>Nematoda</taxon>
        <taxon>Enoplea</taxon>
        <taxon>Dorylaimia</taxon>
        <taxon>Trichinellida</taxon>
        <taxon>Trichinellidae</taxon>
        <taxon>Trichinella</taxon>
    </lineage>
</organism>
<evidence type="ECO:0000256" key="3">
    <source>
        <dbReference type="ARBA" id="ARBA00012452"/>
    </source>
</evidence>
<dbReference type="InterPro" id="IPR036249">
    <property type="entry name" value="Thioredoxin-like_sf"/>
</dbReference>
<feature type="domain" description="GST C-terminal" evidence="7">
    <location>
        <begin position="227"/>
        <end position="335"/>
    </location>
</feature>
<dbReference type="PROSITE" id="PS50405">
    <property type="entry name" value="GST_CTER"/>
    <property type="match status" value="1"/>
</dbReference>
<dbReference type="Pfam" id="PF14497">
    <property type="entry name" value="GST_C_3"/>
    <property type="match status" value="1"/>
</dbReference>
<dbReference type="SUPFAM" id="SSF52833">
    <property type="entry name" value="Thioredoxin-like"/>
    <property type="match status" value="2"/>
</dbReference>
<dbReference type="PROSITE" id="PS50404">
    <property type="entry name" value="GST_NTER"/>
    <property type="match status" value="2"/>
</dbReference>
<evidence type="ECO:0000259" key="6">
    <source>
        <dbReference type="PROSITE" id="PS50404"/>
    </source>
</evidence>
<dbReference type="InterPro" id="IPR004046">
    <property type="entry name" value="GST_C"/>
</dbReference>